<evidence type="ECO:0000313" key="12">
    <source>
        <dbReference type="EMBL" id="RIJ28283.1"/>
    </source>
</evidence>
<evidence type="ECO:0000259" key="11">
    <source>
        <dbReference type="Pfam" id="PF12693"/>
    </source>
</evidence>
<feature type="domain" description="GspL periplasmic" evidence="11">
    <location>
        <begin position="218"/>
        <end position="369"/>
    </location>
</feature>
<evidence type="ECO:0000256" key="9">
    <source>
        <dbReference type="ARBA" id="ARBA00023136"/>
    </source>
</evidence>
<dbReference type="GO" id="GO:0015628">
    <property type="term" value="P:protein secretion by the type II secretion system"/>
    <property type="evidence" value="ECO:0007669"/>
    <property type="project" value="InterPro"/>
</dbReference>
<dbReference type="GO" id="GO:0005886">
    <property type="term" value="C:plasma membrane"/>
    <property type="evidence" value="ECO:0007669"/>
    <property type="project" value="UniProtKB-SubCell"/>
</dbReference>
<keyword evidence="5" id="KW-0997">Cell inner membrane</keyword>
<keyword evidence="8" id="KW-1133">Transmembrane helix</keyword>
<dbReference type="NCBIfam" id="TIGR01709">
    <property type="entry name" value="typeII_sec_gspL"/>
    <property type="match status" value="1"/>
</dbReference>
<keyword evidence="7" id="KW-0653">Protein transport</keyword>
<evidence type="ECO:0000259" key="10">
    <source>
        <dbReference type="Pfam" id="PF05134"/>
    </source>
</evidence>
<dbReference type="AlphaFoldDB" id="A0A399RC77"/>
<evidence type="ECO:0000256" key="7">
    <source>
        <dbReference type="ARBA" id="ARBA00022927"/>
    </source>
</evidence>
<proteinExistence type="inferred from homology"/>
<dbReference type="InterPro" id="IPR024230">
    <property type="entry name" value="GspL_cyto_dom"/>
</dbReference>
<dbReference type="Gene3D" id="3.30.420.380">
    <property type="match status" value="1"/>
</dbReference>
<dbReference type="CDD" id="cd24017">
    <property type="entry name" value="ASKHA_T2SSL_N"/>
    <property type="match status" value="1"/>
</dbReference>
<dbReference type="InterPro" id="IPR043129">
    <property type="entry name" value="ATPase_NBD"/>
</dbReference>
<evidence type="ECO:0000256" key="4">
    <source>
        <dbReference type="ARBA" id="ARBA00022475"/>
    </source>
</evidence>
<dbReference type="GO" id="GO:0015627">
    <property type="term" value="C:type II protein secretion system complex"/>
    <property type="evidence" value="ECO:0007669"/>
    <property type="project" value="InterPro"/>
</dbReference>
<keyword evidence="6" id="KW-0812">Transmembrane</keyword>
<evidence type="ECO:0000256" key="8">
    <source>
        <dbReference type="ARBA" id="ARBA00022989"/>
    </source>
</evidence>
<keyword evidence="13" id="KW-1185">Reference proteome</keyword>
<comment type="caution">
    <text evidence="12">The sequence shown here is derived from an EMBL/GenBank/DDBJ whole genome shotgun (WGS) entry which is preliminary data.</text>
</comment>
<dbReference type="Gene3D" id="3.30.1360.100">
    <property type="entry name" value="General secretion pathway protein M, EpsM"/>
    <property type="match status" value="1"/>
</dbReference>
<keyword evidence="4" id="KW-1003">Cell membrane</keyword>
<reference evidence="12 13" key="1">
    <citation type="submission" date="2018-08" db="EMBL/GenBank/DDBJ databases">
        <title>Henriciella mobilis sp. nov., isolated from seawater.</title>
        <authorList>
            <person name="Cheng H."/>
            <person name="Wu Y.-H."/>
            <person name="Xu X.-W."/>
            <person name="Guo L.-L."/>
        </authorList>
    </citation>
    <scope>NUCLEOTIDE SEQUENCE [LARGE SCALE GENOMIC DNA]</scope>
    <source>
        <strain evidence="12 13">JN25</strain>
    </source>
</reference>
<dbReference type="InterPro" id="IPR025691">
    <property type="entry name" value="GspL_pp_dom"/>
</dbReference>
<dbReference type="EMBL" id="QWFX01000013">
    <property type="protein sequence ID" value="RIJ28283.1"/>
    <property type="molecule type" value="Genomic_DNA"/>
</dbReference>
<evidence type="ECO:0000256" key="5">
    <source>
        <dbReference type="ARBA" id="ARBA00022519"/>
    </source>
</evidence>
<dbReference type="Pfam" id="PF12693">
    <property type="entry name" value="GspL_C"/>
    <property type="match status" value="1"/>
</dbReference>
<sequence>MAELFILLPENHGDDTLFAWRSASDWAVDTAPPRGHGQGERAVVFVPGTRVTVHRADISVKKPAEARRVALFALEDDLAQPVEALHAALGAPGDGPDREVQVASVADMQAWIAALQAAGVPDADLVAPQACLPDVPGMITGPGEILVRTAQSVFALDRDVPDDLVRSLAPDAQPTGEAIEDRNSWLVQLAAWYEAASSVTSLRQGDYSVRRPLQLDGLAAWRPVAGIAAAAAILWLGSVWLETRALEKQAGLLEAQTRDLIMAVAPDANGRLAVALQTLRQGRAAGSSSLRPTMATAALYEAIEPVEGAEIRSLRYDASAGRLNAMVVFGSYADADAIGARLEEKGLSVRLGEARQNGQRVMGEFAIEAAS</sequence>
<organism evidence="12 13">
    <name type="scientific">Henriciella mobilis</name>
    <dbReference type="NCBI Taxonomy" id="2305467"/>
    <lineage>
        <taxon>Bacteria</taxon>
        <taxon>Pseudomonadati</taxon>
        <taxon>Pseudomonadota</taxon>
        <taxon>Alphaproteobacteria</taxon>
        <taxon>Hyphomonadales</taxon>
        <taxon>Hyphomonadaceae</taxon>
        <taxon>Henriciella</taxon>
    </lineage>
</organism>
<dbReference type="Pfam" id="PF05134">
    <property type="entry name" value="T2SSL"/>
    <property type="match status" value="1"/>
</dbReference>
<name>A0A399RC77_9PROT</name>
<dbReference type="Proteomes" id="UP000266385">
    <property type="component" value="Unassembled WGS sequence"/>
</dbReference>
<dbReference type="PIRSF" id="PIRSF015761">
    <property type="entry name" value="Protein_L"/>
    <property type="match status" value="1"/>
</dbReference>
<evidence type="ECO:0000256" key="2">
    <source>
        <dbReference type="ARBA" id="ARBA00005318"/>
    </source>
</evidence>
<dbReference type="RefSeq" id="WP_119376818.1">
    <property type="nucleotide sequence ID" value="NZ_QWFX01000013.1"/>
</dbReference>
<dbReference type="SUPFAM" id="SSF53067">
    <property type="entry name" value="Actin-like ATPase domain"/>
    <property type="match status" value="1"/>
</dbReference>
<evidence type="ECO:0000256" key="1">
    <source>
        <dbReference type="ARBA" id="ARBA00004377"/>
    </source>
</evidence>
<dbReference type="OrthoDB" id="8479085at2"/>
<dbReference type="InterPro" id="IPR007812">
    <property type="entry name" value="T2SS_protein-GspL"/>
</dbReference>
<evidence type="ECO:0000256" key="3">
    <source>
        <dbReference type="ARBA" id="ARBA00022448"/>
    </source>
</evidence>
<dbReference type="GO" id="GO:0009276">
    <property type="term" value="C:Gram-negative-bacterium-type cell wall"/>
    <property type="evidence" value="ECO:0007669"/>
    <property type="project" value="InterPro"/>
</dbReference>
<comment type="subcellular location">
    <subcellularLocation>
        <location evidence="1">Cell inner membrane</location>
        <topology evidence="1">Single-pass membrane protein</topology>
    </subcellularLocation>
</comment>
<feature type="domain" description="GspL cytoplasmic actin-ATPase-like" evidence="10">
    <location>
        <begin position="42"/>
        <end position="172"/>
    </location>
</feature>
<evidence type="ECO:0000256" key="6">
    <source>
        <dbReference type="ARBA" id="ARBA00022692"/>
    </source>
</evidence>
<keyword evidence="9" id="KW-0472">Membrane</keyword>
<keyword evidence="3" id="KW-0813">Transport</keyword>
<evidence type="ECO:0000313" key="13">
    <source>
        <dbReference type="Proteomes" id="UP000266385"/>
    </source>
</evidence>
<gene>
    <name evidence="12" type="ORF">D1223_12865</name>
</gene>
<comment type="similarity">
    <text evidence="2">Belongs to the GSP L family.</text>
</comment>
<protein>
    <recommendedName>
        <fullName evidence="14">GspL cytoplasmic actin-ATPase-like domain-containing protein</fullName>
    </recommendedName>
</protein>
<evidence type="ECO:0008006" key="14">
    <source>
        <dbReference type="Google" id="ProtNLM"/>
    </source>
</evidence>
<accession>A0A399RC77</accession>